<dbReference type="SUPFAM" id="SSF54928">
    <property type="entry name" value="RNA-binding domain, RBD"/>
    <property type="match status" value="1"/>
</dbReference>
<feature type="non-terminal residue" evidence="4">
    <location>
        <position position="1"/>
    </location>
</feature>
<feature type="region of interest" description="Disordered" evidence="2">
    <location>
        <begin position="81"/>
        <end position="127"/>
    </location>
</feature>
<dbReference type="InterPro" id="IPR000504">
    <property type="entry name" value="RRM_dom"/>
</dbReference>
<dbReference type="Gene3D" id="3.30.70.330">
    <property type="match status" value="1"/>
</dbReference>
<evidence type="ECO:0000256" key="2">
    <source>
        <dbReference type="SAM" id="MobiDB-lite"/>
    </source>
</evidence>
<protein>
    <recommendedName>
        <fullName evidence="3">RRM domain-containing protein</fullName>
    </recommendedName>
</protein>
<organism evidence="4 5">
    <name type="scientific">Candolleomyces eurysporus</name>
    <dbReference type="NCBI Taxonomy" id="2828524"/>
    <lineage>
        <taxon>Eukaryota</taxon>
        <taxon>Fungi</taxon>
        <taxon>Dikarya</taxon>
        <taxon>Basidiomycota</taxon>
        <taxon>Agaricomycotina</taxon>
        <taxon>Agaricomycetes</taxon>
        <taxon>Agaricomycetidae</taxon>
        <taxon>Agaricales</taxon>
        <taxon>Agaricineae</taxon>
        <taxon>Psathyrellaceae</taxon>
        <taxon>Candolleomyces</taxon>
    </lineage>
</organism>
<dbReference type="Pfam" id="PF00076">
    <property type="entry name" value="RRM_1"/>
    <property type="match status" value="1"/>
</dbReference>
<comment type="caution">
    <text evidence="4">The sequence shown here is derived from an EMBL/GenBank/DDBJ whole genome shotgun (WGS) entry which is preliminary data.</text>
</comment>
<feature type="domain" description="RRM" evidence="3">
    <location>
        <begin position="1"/>
        <end position="84"/>
    </location>
</feature>
<feature type="compositionally biased region" description="Basic and acidic residues" evidence="2">
    <location>
        <begin position="81"/>
        <end position="90"/>
    </location>
</feature>
<dbReference type="PROSITE" id="PS50102">
    <property type="entry name" value="RRM"/>
    <property type="match status" value="1"/>
</dbReference>
<dbReference type="EMBL" id="JANBPK010000014">
    <property type="protein sequence ID" value="KAJ2936864.1"/>
    <property type="molecule type" value="Genomic_DNA"/>
</dbReference>
<dbReference type="InterPro" id="IPR012677">
    <property type="entry name" value="Nucleotide-bd_a/b_plait_sf"/>
</dbReference>
<dbReference type="GO" id="GO:0003723">
    <property type="term" value="F:RNA binding"/>
    <property type="evidence" value="ECO:0007669"/>
    <property type="project" value="UniProtKB-UniRule"/>
</dbReference>
<accession>A0A9W8MQD9</accession>
<dbReference type="AlphaFoldDB" id="A0A9W8MQD9"/>
<proteinExistence type="predicted"/>
<feature type="compositionally biased region" description="Gly residues" evidence="2">
    <location>
        <begin position="107"/>
        <end position="127"/>
    </location>
</feature>
<evidence type="ECO:0000313" key="4">
    <source>
        <dbReference type="EMBL" id="KAJ2936864.1"/>
    </source>
</evidence>
<evidence type="ECO:0000259" key="3">
    <source>
        <dbReference type="PROSITE" id="PS50102"/>
    </source>
</evidence>
<dbReference type="InterPro" id="IPR035979">
    <property type="entry name" value="RBD_domain_sf"/>
</dbReference>
<keyword evidence="5" id="KW-1185">Reference proteome</keyword>
<dbReference type="Proteomes" id="UP001140091">
    <property type="component" value="Unassembled WGS sequence"/>
</dbReference>
<dbReference type="OrthoDB" id="339151at2759"/>
<name>A0A9W8MQD9_9AGAR</name>
<gene>
    <name evidence="4" type="ORF">H1R20_g230</name>
</gene>
<evidence type="ECO:0000313" key="5">
    <source>
        <dbReference type="Proteomes" id="UP001140091"/>
    </source>
</evidence>
<sequence>MPPLKGVTEPISQPALTTVLSQRFGAIKELEIVRSKACAFVEFQTVESAKRAIIASLSTNQGGEGGVYVDAGEGGSIRVYIETKKERGDRPPPGNRGRGGPPVNTDGGRGGPFRGRGRGGPRGGGAK</sequence>
<evidence type="ECO:0000256" key="1">
    <source>
        <dbReference type="PROSITE-ProRule" id="PRU00176"/>
    </source>
</evidence>
<reference evidence="4" key="1">
    <citation type="submission" date="2022-06" db="EMBL/GenBank/DDBJ databases">
        <title>Genome Sequence of Candolleomyces eurysporus.</title>
        <authorList>
            <person name="Buettner E."/>
        </authorList>
    </citation>
    <scope>NUCLEOTIDE SEQUENCE</scope>
    <source>
        <strain evidence="4">VTCC 930004</strain>
    </source>
</reference>
<keyword evidence="1" id="KW-0694">RNA-binding</keyword>